<dbReference type="GO" id="GO:0000160">
    <property type="term" value="P:phosphorelay signal transduction system"/>
    <property type="evidence" value="ECO:0007669"/>
    <property type="project" value="InterPro"/>
</dbReference>
<dbReference type="Gene3D" id="3.40.50.2300">
    <property type="match status" value="1"/>
</dbReference>
<comment type="caution">
    <text evidence="2">Lacks conserved residue(s) required for the propagation of feature annotation.</text>
</comment>
<dbReference type="InterPro" id="IPR050595">
    <property type="entry name" value="Bact_response_regulator"/>
</dbReference>
<evidence type="ECO:0000313" key="5">
    <source>
        <dbReference type="Proteomes" id="UP000179118"/>
    </source>
</evidence>
<dbReference type="PANTHER" id="PTHR44591:SF23">
    <property type="entry name" value="CHEY SUBFAMILY"/>
    <property type="match status" value="1"/>
</dbReference>
<sequence>MEQPKKKILLVDDNEIIRLMFANIFWLHGLDDKYELTTVSSMSEASVFIANPATRPNIIFTGLVMPFEKNGKIETSAEAGFSLLKRIKTDPETQSIRVVVFSGYDEDEYRTQALALGAEAYLTKGENMPQDLLQLIRSFDSQ</sequence>
<reference evidence="4 5" key="1">
    <citation type="journal article" date="2016" name="Nat. Commun.">
        <title>Thousands of microbial genomes shed light on interconnected biogeochemical processes in an aquifer system.</title>
        <authorList>
            <person name="Anantharaman K."/>
            <person name="Brown C.T."/>
            <person name="Hug L.A."/>
            <person name="Sharon I."/>
            <person name="Castelle C.J."/>
            <person name="Probst A.J."/>
            <person name="Thomas B.C."/>
            <person name="Singh A."/>
            <person name="Wilkins M.J."/>
            <person name="Karaoz U."/>
            <person name="Brodie E.L."/>
            <person name="Williams K.H."/>
            <person name="Hubbard S.S."/>
            <person name="Banfield J.F."/>
        </authorList>
    </citation>
    <scope>NUCLEOTIDE SEQUENCE [LARGE SCALE GENOMIC DNA]</scope>
</reference>
<dbReference type="PROSITE" id="PS50110">
    <property type="entry name" value="RESPONSE_REGULATORY"/>
    <property type="match status" value="1"/>
</dbReference>
<comment type="caution">
    <text evidence="4">The sequence shown here is derived from an EMBL/GenBank/DDBJ whole genome shotgun (WGS) entry which is preliminary data.</text>
</comment>
<proteinExistence type="predicted"/>
<evidence type="ECO:0000256" key="2">
    <source>
        <dbReference type="PROSITE-ProRule" id="PRU00169"/>
    </source>
</evidence>
<protein>
    <recommendedName>
        <fullName evidence="3">Response regulatory domain-containing protein</fullName>
    </recommendedName>
</protein>
<gene>
    <name evidence="4" type="ORF">A3D51_01990</name>
</gene>
<dbReference type="PANTHER" id="PTHR44591">
    <property type="entry name" value="STRESS RESPONSE REGULATOR PROTEIN 1"/>
    <property type="match status" value="1"/>
</dbReference>
<evidence type="ECO:0000313" key="4">
    <source>
        <dbReference type="EMBL" id="OHA81328.1"/>
    </source>
</evidence>
<evidence type="ECO:0000259" key="3">
    <source>
        <dbReference type="PROSITE" id="PS50110"/>
    </source>
</evidence>
<name>A0A1G2S9E8_9BACT</name>
<dbReference type="Pfam" id="PF00072">
    <property type="entry name" value="Response_reg"/>
    <property type="match status" value="1"/>
</dbReference>
<dbReference type="SUPFAM" id="SSF52172">
    <property type="entry name" value="CheY-like"/>
    <property type="match status" value="1"/>
</dbReference>
<dbReference type="EMBL" id="MHUT01000009">
    <property type="protein sequence ID" value="OHA81328.1"/>
    <property type="molecule type" value="Genomic_DNA"/>
</dbReference>
<feature type="domain" description="Response regulatory" evidence="3">
    <location>
        <begin position="7"/>
        <end position="139"/>
    </location>
</feature>
<dbReference type="AlphaFoldDB" id="A0A1G2S9E8"/>
<dbReference type="InterPro" id="IPR011006">
    <property type="entry name" value="CheY-like_superfamily"/>
</dbReference>
<dbReference type="Proteomes" id="UP000179118">
    <property type="component" value="Unassembled WGS sequence"/>
</dbReference>
<organism evidence="4 5">
    <name type="scientific">Candidatus Yonathbacteria bacterium RIFCSPHIGHO2_02_FULL_44_14</name>
    <dbReference type="NCBI Taxonomy" id="1802724"/>
    <lineage>
        <taxon>Bacteria</taxon>
        <taxon>Candidatus Yonathiibacteriota</taxon>
    </lineage>
</organism>
<dbReference type="InterPro" id="IPR001789">
    <property type="entry name" value="Sig_transdc_resp-reg_receiver"/>
</dbReference>
<dbReference type="SMART" id="SM00448">
    <property type="entry name" value="REC"/>
    <property type="match status" value="1"/>
</dbReference>
<evidence type="ECO:0000256" key="1">
    <source>
        <dbReference type="ARBA" id="ARBA00022553"/>
    </source>
</evidence>
<keyword evidence="1" id="KW-0597">Phosphoprotein</keyword>
<accession>A0A1G2S9E8</accession>